<name>A0A0D7BK79_9AGAR</name>
<evidence type="ECO:0000256" key="10">
    <source>
        <dbReference type="PROSITE-ProRule" id="PRU01023"/>
    </source>
</evidence>
<feature type="binding site" evidence="10">
    <location>
        <position position="408"/>
    </location>
    <ligand>
        <name>S-adenosyl-L-methionine</name>
        <dbReference type="ChEBI" id="CHEBI:59789"/>
    </ligand>
</feature>
<feature type="compositionally biased region" description="Acidic residues" evidence="11">
    <location>
        <begin position="107"/>
        <end position="116"/>
    </location>
</feature>
<dbReference type="PANTHER" id="PTHR22807">
    <property type="entry name" value="NOP2 YEAST -RELATED NOL1/NOP2/FMU SUN DOMAIN-CONTAINING"/>
    <property type="match status" value="1"/>
</dbReference>
<dbReference type="GO" id="GO:0003723">
    <property type="term" value="F:RNA binding"/>
    <property type="evidence" value="ECO:0007669"/>
    <property type="project" value="UniProtKB-UniRule"/>
</dbReference>
<dbReference type="PRINTS" id="PR02008">
    <property type="entry name" value="RCMTFAMILY"/>
</dbReference>
<keyword evidence="5 10" id="KW-0808">Transferase</keyword>
<dbReference type="Pfam" id="PF01189">
    <property type="entry name" value="Methyltr_RsmB-F"/>
    <property type="match status" value="1"/>
</dbReference>
<feature type="binding site" evidence="10">
    <location>
        <begin position="384"/>
        <end position="390"/>
    </location>
    <ligand>
        <name>S-adenosyl-L-methionine</name>
        <dbReference type="ChEBI" id="CHEBI:59789"/>
    </ligand>
</feature>
<dbReference type="PRINTS" id="PR02012">
    <property type="entry name" value="RCMTNOP2"/>
</dbReference>
<comment type="subcellular location">
    <subcellularLocation>
        <location evidence="1">Nucleus</location>
        <location evidence="1">Nucleolus</location>
    </subcellularLocation>
</comment>
<keyword evidence="8" id="KW-0539">Nucleus</keyword>
<dbReference type="InterPro" id="IPR029063">
    <property type="entry name" value="SAM-dependent_MTases_sf"/>
</dbReference>
<evidence type="ECO:0000313" key="14">
    <source>
        <dbReference type="Proteomes" id="UP000054007"/>
    </source>
</evidence>
<dbReference type="Gene3D" id="3.30.70.1170">
    <property type="entry name" value="Sun protein, domain 3"/>
    <property type="match status" value="1"/>
</dbReference>
<feature type="region of interest" description="Disordered" evidence="11">
    <location>
        <begin position="1"/>
        <end position="154"/>
    </location>
</feature>
<evidence type="ECO:0000256" key="9">
    <source>
        <dbReference type="ARBA" id="ARBA00082314"/>
    </source>
</evidence>
<evidence type="ECO:0000259" key="12">
    <source>
        <dbReference type="PROSITE" id="PS51686"/>
    </source>
</evidence>
<evidence type="ECO:0000256" key="5">
    <source>
        <dbReference type="ARBA" id="ARBA00022679"/>
    </source>
</evidence>
<evidence type="ECO:0000256" key="3">
    <source>
        <dbReference type="ARBA" id="ARBA00022517"/>
    </source>
</evidence>
<dbReference type="NCBIfam" id="TIGR00446">
    <property type="entry name" value="nop2p"/>
    <property type="match status" value="1"/>
</dbReference>
<evidence type="ECO:0000256" key="8">
    <source>
        <dbReference type="ARBA" id="ARBA00023242"/>
    </source>
</evidence>
<dbReference type="PROSITE" id="PS51686">
    <property type="entry name" value="SAM_MT_RSMB_NOP"/>
    <property type="match status" value="1"/>
</dbReference>
<dbReference type="OrthoDB" id="427002at2759"/>
<dbReference type="FunFam" id="3.30.70.1170:FF:000001">
    <property type="entry name" value="Ribosomal RNA methyltransferase Nop2"/>
    <property type="match status" value="1"/>
</dbReference>
<feature type="region of interest" description="Disordered" evidence="11">
    <location>
        <begin position="621"/>
        <end position="646"/>
    </location>
</feature>
<feature type="compositionally biased region" description="Basic and acidic residues" evidence="11">
    <location>
        <begin position="29"/>
        <end position="46"/>
    </location>
</feature>
<organism evidence="13 14">
    <name type="scientific">Cylindrobasidium torrendii FP15055 ss-10</name>
    <dbReference type="NCBI Taxonomy" id="1314674"/>
    <lineage>
        <taxon>Eukaryota</taxon>
        <taxon>Fungi</taxon>
        <taxon>Dikarya</taxon>
        <taxon>Basidiomycota</taxon>
        <taxon>Agaricomycotina</taxon>
        <taxon>Agaricomycetes</taxon>
        <taxon>Agaricomycetidae</taxon>
        <taxon>Agaricales</taxon>
        <taxon>Marasmiineae</taxon>
        <taxon>Physalacriaceae</taxon>
        <taxon>Cylindrobasidium</taxon>
    </lineage>
</organism>
<keyword evidence="6 10" id="KW-0949">S-adenosyl-L-methionine</keyword>
<keyword evidence="7 10" id="KW-0694">RNA-binding</keyword>
<accession>A0A0D7BK79</accession>
<evidence type="ECO:0000313" key="13">
    <source>
        <dbReference type="EMBL" id="KIY70016.1"/>
    </source>
</evidence>
<gene>
    <name evidence="13" type="ORF">CYLTODRAFT_442320</name>
</gene>
<dbReference type="InterPro" id="IPR011023">
    <property type="entry name" value="Nop2p"/>
</dbReference>
<dbReference type="PANTHER" id="PTHR22807:SF30">
    <property type="entry name" value="28S RRNA (CYTOSINE(4447)-C(5))-METHYLTRANSFERASE-RELATED"/>
    <property type="match status" value="1"/>
</dbReference>
<proteinExistence type="inferred from homology"/>
<dbReference type="InterPro" id="IPR018314">
    <property type="entry name" value="RsmB/NOL1/NOP2-like_CS"/>
</dbReference>
<sequence>MGRRAKNKQGAPEPLQIVPADFTVKKRKATDQKDARPQKKLKDAGKAKPSKTAKPAKKETKPVLTSGGSDDEDAWENVQDEADDLLDDEFEGLDDDEPLRGPVQEFDWSDAEDDEIPIPKTKKSKQLEKPTKIVPTGSDDSSVEEDSDEDDEITAANMEARSRALDAQALLDAAADAEELQGIAAEEEDDADEYAMDEDDEEAADEDRFHLPTLEERAAEKSQGGPDVHIIQRRLRECARILNKFTKRAEPGRSRSEYTDQMISDICSYYGYNEFLAEKLFQLFPVDEAVEFFESNEVPRPVTIRTNTLRTRRRDLAQALVNRGVNLEPIGKWTNVGLQVFESSVPIGATPEYLAGHYMLQAASSFLPVIALSPEPNERVLDMASAPGGKTTHIAALLQNTGVVFANDANKARTKSLTANIHRLGCKNVVVCSYDGREFPRVMGGFDRVLLDAPCSGTGVISKDPSVKANKSDRDFSLLSHLQKQLILCAIDSVSPESKTGGYLVYSTCSVTVDENEAVVDYALRKRPNVKLVSTGLEFGREGFNSYRGKTFHPSLKLTRRFYPHVHNMDGFYVAKFKVERRTKQAPEEDISADGMVVVVEEGEEDAKKLTFEADEDKPYLEEAKRRQMKAKGLRVGPRSKPAPAA</sequence>
<feature type="compositionally biased region" description="Acidic residues" evidence="11">
    <location>
        <begin position="69"/>
        <end position="97"/>
    </location>
</feature>
<dbReference type="Proteomes" id="UP000054007">
    <property type="component" value="Unassembled WGS sequence"/>
</dbReference>
<evidence type="ECO:0000256" key="11">
    <source>
        <dbReference type="SAM" id="MobiDB-lite"/>
    </source>
</evidence>
<dbReference type="Pfam" id="PF22458">
    <property type="entry name" value="RsmF-B_ferredox"/>
    <property type="match status" value="1"/>
</dbReference>
<dbReference type="InterPro" id="IPR023267">
    <property type="entry name" value="RCMT"/>
</dbReference>
<dbReference type="PROSITE" id="PS01153">
    <property type="entry name" value="NOL1_NOP2_SUN"/>
    <property type="match status" value="1"/>
</dbReference>
<keyword evidence="3" id="KW-0690">Ribosome biogenesis</keyword>
<evidence type="ECO:0000256" key="1">
    <source>
        <dbReference type="ARBA" id="ARBA00004604"/>
    </source>
</evidence>
<evidence type="ECO:0000256" key="6">
    <source>
        <dbReference type="ARBA" id="ARBA00022691"/>
    </source>
</evidence>
<dbReference type="Gene3D" id="3.40.50.150">
    <property type="entry name" value="Vaccinia Virus protein VP39"/>
    <property type="match status" value="1"/>
</dbReference>
<feature type="binding site" evidence="10">
    <location>
        <position position="452"/>
    </location>
    <ligand>
        <name>S-adenosyl-L-methionine</name>
        <dbReference type="ChEBI" id="CHEBI:59789"/>
    </ligand>
</feature>
<dbReference type="InterPro" id="IPR049560">
    <property type="entry name" value="MeTrfase_RsmB-F_NOP2_cat"/>
</dbReference>
<feature type="compositionally biased region" description="Acidic residues" evidence="11">
    <location>
        <begin position="141"/>
        <end position="153"/>
    </location>
</feature>
<dbReference type="InterPro" id="IPR023273">
    <property type="entry name" value="RCMT_NOP2"/>
</dbReference>
<dbReference type="AlphaFoldDB" id="A0A0D7BK79"/>
<dbReference type="EMBL" id="KN880475">
    <property type="protein sequence ID" value="KIY70016.1"/>
    <property type="molecule type" value="Genomic_DNA"/>
</dbReference>
<comment type="similarity">
    <text evidence="2 10">Belongs to the class I-like SAM-binding methyltransferase superfamily. RsmB/NOP family.</text>
</comment>
<keyword evidence="14" id="KW-1185">Reference proteome</keyword>
<evidence type="ECO:0000256" key="7">
    <source>
        <dbReference type="ARBA" id="ARBA00022884"/>
    </source>
</evidence>
<dbReference type="InterPro" id="IPR001678">
    <property type="entry name" value="MeTrfase_RsmB-F_NOP2_dom"/>
</dbReference>
<dbReference type="GO" id="GO:0005730">
    <property type="term" value="C:nucleolus"/>
    <property type="evidence" value="ECO:0007669"/>
    <property type="project" value="UniProtKB-SubCell"/>
</dbReference>
<dbReference type="STRING" id="1314674.A0A0D7BK79"/>
<feature type="domain" description="SAM-dependent MTase RsmB/NOP-type" evidence="12">
    <location>
        <begin position="292"/>
        <end position="580"/>
    </location>
</feature>
<feature type="region of interest" description="Disordered" evidence="11">
    <location>
        <begin position="184"/>
        <end position="205"/>
    </location>
</feature>
<dbReference type="GO" id="GO:0070475">
    <property type="term" value="P:rRNA base methylation"/>
    <property type="evidence" value="ECO:0007669"/>
    <property type="project" value="TreeGrafter"/>
</dbReference>
<keyword evidence="4 10" id="KW-0489">Methyltransferase</keyword>
<dbReference type="SUPFAM" id="SSF53335">
    <property type="entry name" value="S-adenosyl-L-methionine-dependent methyltransferases"/>
    <property type="match status" value="1"/>
</dbReference>
<feature type="active site" description="Nucleophile" evidence="10">
    <location>
        <position position="509"/>
    </location>
</feature>
<dbReference type="InterPro" id="IPR054728">
    <property type="entry name" value="RsmB-like_ferredoxin"/>
</dbReference>
<reference evidence="13 14" key="1">
    <citation type="journal article" date="2015" name="Fungal Genet. Biol.">
        <title>Evolution of novel wood decay mechanisms in Agaricales revealed by the genome sequences of Fistulina hepatica and Cylindrobasidium torrendii.</title>
        <authorList>
            <person name="Floudas D."/>
            <person name="Held B.W."/>
            <person name="Riley R."/>
            <person name="Nagy L.G."/>
            <person name="Koehler G."/>
            <person name="Ransdell A.S."/>
            <person name="Younus H."/>
            <person name="Chow J."/>
            <person name="Chiniquy J."/>
            <person name="Lipzen A."/>
            <person name="Tritt A."/>
            <person name="Sun H."/>
            <person name="Haridas S."/>
            <person name="LaButti K."/>
            <person name="Ohm R.A."/>
            <person name="Kues U."/>
            <person name="Blanchette R.A."/>
            <person name="Grigoriev I.V."/>
            <person name="Minto R.E."/>
            <person name="Hibbett D.S."/>
        </authorList>
    </citation>
    <scope>NUCLEOTIDE SEQUENCE [LARGE SCALE GENOMIC DNA]</scope>
    <source>
        <strain evidence="13 14">FP15055 ss-10</strain>
    </source>
</reference>
<dbReference type="GO" id="GO:0009383">
    <property type="term" value="F:rRNA (cytosine-C5-)-methyltransferase activity"/>
    <property type="evidence" value="ECO:0007669"/>
    <property type="project" value="TreeGrafter"/>
</dbReference>
<feature type="binding site" evidence="10">
    <location>
        <position position="435"/>
    </location>
    <ligand>
        <name>S-adenosyl-L-methionine</name>
        <dbReference type="ChEBI" id="CHEBI:59789"/>
    </ligand>
</feature>
<evidence type="ECO:0000256" key="2">
    <source>
        <dbReference type="ARBA" id="ARBA00007494"/>
    </source>
</evidence>
<evidence type="ECO:0000256" key="4">
    <source>
        <dbReference type="ARBA" id="ARBA00022603"/>
    </source>
</evidence>
<dbReference type="GO" id="GO:0000470">
    <property type="term" value="P:maturation of LSU-rRNA"/>
    <property type="evidence" value="ECO:0007669"/>
    <property type="project" value="TreeGrafter"/>
</dbReference>
<protein>
    <recommendedName>
        <fullName evidence="9">Nucleolar protein 2</fullName>
    </recommendedName>
</protein>